<dbReference type="RefSeq" id="XP_022513505.1">
    <property type="nucleotide sequence ID" value="XM_022654228.1"/>
</dbReference>
<feature type="compositionally biased region" description="Pro residues" evidence="1">
    <location>
        <begin position="944"/>
        <end position="964"/>
    </location>
</feature>
<feature type="compositionally biased region" description="Low complexity" evidence="1">
    <location>
        <begin position="619"/>
        <end position="636"/>
    </location>
</feature>
<reference evidence="2 3" key="1">
    <citation type="submission" date="2016-03" db="EMBL/GenBank/DDBJ databases">
        <title>Draft genome sequence of the Fonsecaea monophora CBS 269.37.</title>
        <authorList>
            <person name="Bombassaro A."/>
            <person name="Vinicius W.A."/>
            <person name="De Hoog S."/>
            <person name="Sun J."/>
            <person name="Souza E.M."/>
            <person name="Raittz R.T."/>
            <person name="Costa F."/>
            <person name="Leao A.C."/>
            <person name="Tadra-Sfeir M.Z."/>
            <person name="Baura V."/>
            <person name="Balsanelli E."/>
            <person name="Pedrosa F.O."/>
            <person name="Moreno L.F."/>
            <person name="Steffens M.B."/>
            <person name="Xi L."/>
            <person name="Bocca A.L."/>
            <person name="Felipe M.S."/>
            <person name="Teixeira M."/>
            <person name="Telles Filho F.Q."/>
            <person name="Azevedo C.M."/>
            <person name="Gomes R."/>
            <person name="Vicente V.A."/>
        </authorList>
    </citation>
    <scope>NUCLEOTIDE SEQUENCE [LARGE SCALE GENOMIC DNA]</scope>
    <source>
        <strain evidence="2 3">CBS 269.37</strain>
    </source>
</reference>
<sequence length="1460" mass="158710">MSYHLLTVYGTPYESQEENMNKSYNPGRHTSANNRYATQAPYSEDVRQQHYDSSAYGWTGQPQQDHPGGTGQRTTYNGNGWDTGRAQIPSRDDRTQHANYAIHTIPGGGGDGGRSYFISPSSNIAGQSNSGLNNLAYASGLGDAVLQQHGHHQQHSTTASTSVQPSTAVNRVRSPITTHNTSRHDSNPPSNYGFWTGPSSQNQPNSLSASATSLTGNVSARFQQASAAMRGHASASPVTEASASVQQSASQRSASPFYQPQIITAQGHGHPPSTTPQTNYRATNSAAPNTQEKARQIANTGQHRRRPSLEAVQRHAQPQAQSVSSISNLVTHSPEEPARIQNTATLETQSMPSYIDPTQVFNPFHKEHQRRRQQAAAQAEAEAKRQAEQEAAAKMKAGEEAIAKKKAEEALAAAKNQEQVALTAAAAAPATGAAEKKTKQTQEAPRPSQKPLSENEPQHDKHSSPRDDEADMATGLRAMMEKMQEFRNRDPNLFQKLWDDMRKTSSVPSVAIPSPSPSLQTSTNPAPPNGQDRQQPLTNTVASAPLTLPKAPFQRPTPIPTTETARSQSDALSGFSQGPRLNGYRVVVENNSEGLPDLGRFPAERRIRSTYNGKHSSETDATGQTTTKPKTGPAATNVLPNGVFAPTAQQTSTPTSTPKVPAIEKTASLTQDLPPRKPSGETMWPESKRNALAAVAVKFLKAGPENEKIEVSPEDIHGMLEQNPSYIDLCLMLENKGLKFHRGQFARQLLNEVPQLRGPSKTPVVAAPAIPVPGPVPGQVPAPEISVAPRLPATVHPQPLLVNASTLAPSPNFSKGFPRPEPPPFLGPHPQPRYPQMQRARPAKPLHQARPEPAPGSKEAMARKRDFSEVVDLTALSDNEDYVMSRKQARIESPPLEPKDLFQQYQNQPSTTNASSLAVPFRAPGYPEPLRFNPSLPQHQLGHNPPPTHPSPQLAPPSVVPPPAQHSHRSIKLLAKPIDKKEALRKTYYDARTIARDILIAAGRHPTERPLNAHMAGLLGKYVEMDSDLSTFDWDAIDPGGPPVPQVPYADVPTEPPRFRLGEAGIRRSRAHVPPPSEAGTAPRHVLPDTAKRKMTPPASAPAPTTAPTTATDKAKDKVVPPVAQVQSRPQQPQPHVAVPQVSVRSQGSHASPRSEAADAEERPKSTPQPITPLKRKRSLIPLDSSPVSERRRSTRSTSSQVAASGESKTMSSGPLFPSVKRRGRPPGAKTLHSSIGAMKKAAVQDFSSIEVSISSPASPSLPVFKCRWRHFHRPTPDQLREEGGYICWWKRCEYLVDDGDGSLHPSEIFDTRKDWLAHIEEHMKKVASTLGDGPTTKTIDPQTLLRDKARFLSDEQGRITTPDVSVKSVQDHLEPDTMTLLKAEHSEAEKHAQRSFMKTHRTEKSSPRAVAEETLKAMAARKAKIGPGLDRGGCILVNEARRSTLIQNPGIQRVVDADY</sequence>
<feature type="region of interest" description="Disordered" evidence="1">
    <location>
        <begin position="610"/>
        <end position="637"/>
    </location>
</feature>
<feature type="compositionally biased region" description="Low complexity" evidence="1">
    <location>
        <begin position="241"/>
        <end position="255"/>
    </location>
</feature>
<organism evidence="2 3">
    <name type="scientific">Fonsecaea monophora</name>
    <dbReference type="NCBI Taxonomy" id="254056"/>
    <lineage>
        <taxon>Eukaryota</taxon>
        <taxon>Fungi</taxon>
        <taxon>Dikarya</taxon>
        <taxon>Ascomycota</taxon>
        <taxon>Pezizomycotina</taxon>
        <taxon>Eurotiomycetes</taxon>
        <taxon>Chaetothyriomycetidae</taxon>
        <taxon>Chaetothyriales</taxon>
        <taxon>Herpotrichiellaceae</taxon>
        <taxon>Fonsecaea</taxon>
    </lineage>
</organism>
<feature type="compositionally biased region" description="Polar residues" evidence="1">
    <location>
        <begin position="275"/>
        <end position="291"/>
    </location>
</feature>
<dbReference type="EMBL" id="LVKK01000023">
    <property type="protein sequence ID" value="OAG41553.1"/>
    <property type="molecule type" value="Genomic_DNA"/>
</dbReference>
<feature type="compositionally biased region" description="Pro residues" evidence="1">
    <location>
        <begin position="819"/>
        <end position="833"/>
    </location>
</feature>
<feature type="compositionally biased region" description="Polar residues" evidence="1">
    <location>
        <begin position="197"/>
        <end position="212"/>
    </location>
</feature>
<feature type="region of interest" description="Disordered" evidence="1">
    <location>
        <begin position="907"/>
        <end position="969"/>
    </location>
</feature>
<dbReference type="GeneID" id="34599425"/>
<dbReference type="OrthoDB" id="5424797at2759"/>
<feature type="region of interest" description="Disordered" evidence="1">
    <location>
        <begin position="146"/>
        <end position="212"/>
    </location>
</feature>
<protein>
    <submittedName>
        <fullName evidence="2">Uncharacterized protein</fullName>
    </submittedName>
</protein>
<name>A0A177FB93_9EURO</name>
<feature type="region of interest" description="Disordered" evidence="1">
    <location>
        <begin position="811"/>
        <end position="865"/>
    </location>
</feature>
<proteinExistence type="predicted"/>
<accession>A0A177FB93</accession>
<feature type="compositionally biased region" description="Basic and acidic residues" evidence="1">
    <location>
        <begin position="1156"/>
        <end position="1165"/>
    </location>
</feature>
<dbReference type="Proteomes" id="UP000077002">
    <property type="component" value="Unassembled WGS sequence"/>
</dbReference>
<feature type="region of interest" description="Disordered" evidence="1">
    <location>
        <begin position="505"/>
        <end position="579"/>
    </location>
</feature>
<feature type="compositionally biased region" description="Basic and acidic residues" evidence="1">
    <location>
        <begin position="456"/>
        <end position="467"/>
    </location>
</feature>
<feature type="region of interest" description="Disordered" evidence="1">
    <location>
        <begin position="55"/>
        <end position="81"/>
    </location>
</feature>
<feature type="compositionally biased region" description="Polar residues" evidence="1">
    <location>
        <begin position="907"/>
        <end position="916"/>
    </location>
</feature>
<feature type="region of interest" description="Disordered" evidence="1">
    <location>
        <begin position="429"/>
        <end position="469"/>
    </location>
</feature>
<feature type="region of interest" description="Disordered" evidence="1">
    <location>
        <begin position="1064"/>
        <end position="1233"/>
    </location>
</feature>
<feature type="compositionally biased region" description="Polar residues" evidence="1">
    <location>
        <begin position="560"/>
        <end position="576"/>
    </location>
</feature>
<feature type="compositionally biased region" description="Polar residues" evidence="1">
    <location>
        <begin position="531"/>
        <end position="542"/>
    </location>
</feature>
<evidence type="ECO:0000313" key="2">
    <source>
        <dbReference type="EMBL" id="OAG41553.1"/>
    </source>
</evidence>
<comment type="caution">
    <text evidence="2">The sequence shown here is derived from an EMBL/GenBank/DDBJ whole genome shotgun (WGS) entry which is preliminary data.</text>
</comment>
<feature type="compositionally biased region" description="Low complexity" evidence="1">
    <location>
        <begin position="1096"/>
        <end position="1112"/>
    </location>
</feature>
<evidence type="ECO:0000313" key="3">
    <source>
        <dbReference type="Proteomes" id="UP000077002"/>
    </source>
</evidence>
<feature type="compositionally biased region" description="Polar residues" evidence="1">
    <location>
        <begin position="156"/>
        <end position="180"/>
    </location>
</feature>
<evidence type="ECO:0000256" key="1">
    <source>
        <dbReference type="SAM" id="MobiDB-lite"/>
    </source>
</evidence>
<feature type="compositionally biased region" description="Basic and acidic residues" evidence="1">
    <location>
        <begin position="381"/>
        <end position="394"/>
    </location>
</feature>
<feature type="compositionally biased region" description="Low complexity" evidence="1">
    <location>
        <begin position="1196"/>
        <end position="1205"/>
    </location>
</feature>
<keyword evidence="3" id="KW-1185">Reference proteome</keyword>
<feature type="region of interest" description="Disordered" evidence="1">
    <location>
        <begin position="228"/>
        <end position="291"/>
    </location>
</feature>
<feature type="compositionally biased region" description="Low complexity" evidence="1">
    <location>
        <begin position="1130"/>
        <end position="1144"/>
    </location>
</feature>
<feature type="region of interest" description="Disordered" evidence="1">
    <location>
        <begin position="366"/>
        <end position="394"/>
    </location>
</feature>
<gene>
    <name evidence="2" type="ORF">AYO21_04255</name>
</gene>